<dbReference type="InterPro" id="IPR002925">
    <property type="entry name" value="Dienelactn_hydro"/>
</dbReference>
<dbReference type="PANTHER" id="PTHR46623">
    <property type="entry name" value="CARBOXYMETHYLENEBUTENOLIDASE-RELATED"/>
    <property type="match status" value="1"/>
</dbReference>
<sequence length="291" mass="31136">MCDQANLKRWAKGELSRREFGVMGGAAALTACTGGEASGSKGEALAPGLVQSEVSFVTEDGTMDAIFIHPEEGEHPGVIHWPDIAGIRPAHIEMARRTAAEGFAVLLVNPYYRDVAGQIWESFADFADGGWDTASQYRANLSSFAVRRDARAIVGWLDAQPQLDTDRGIGAEGYCMGGPFTVYSAAEMPGRVTAAASFHGGGLVRDDEESPHKLIADTNAHYLIAIAQDDDAKAPDDKTAFREAADGAGRPAVIDVFAGDHGWTVLDSPAYAKEEAERAYAEKLKLYRTGL</sequence>
<dbReference type="SUPFAM" id="SSF53474">
    <property type="entry name" value="alpha/beta-Hydrolases"/>
    <property type="match status" value="1"/>
</dbReference>
<gene>
    <name evidence="2" type="ORF">HUO12_08910</name>
</gene>
<keyword evidence="3" id="KW-1185">Reference proteome</keyword>
<dbReference type="GO" id="GO:0016787">
    <property type="term" value="F:hydrolase activity"/>
    <property type="evidence" value="ECO:0007669"/>
    <property type="project" value="UniProtKB-KW"/>
</dbReference>
<dbReference type="PANTHER" id="PTHR46623:SF10">
    <property type="entry name" value="CARBOXYMETHYLENEBUTENOLIDASE HOMOLOG"/>
    <property type="match status" value="1"/>
</dbReference>
<evidence type="ECO:0000259" key="1">
    <source>
        <dbReference type="Pfam" id="PF01738"/>
    </source>
</evidence>
<organism evidence="2 3">
    <name type="scientific">Altererythrobacter lutimaris</name>
    <dbReference type="NCBI Taxonomy" id="2743979"/>
    <lineage>
        <taxon>Bacteria</taxon>
        <taxon>Pseudomonadati</taxon>
        <taxon>Pseudomonadota</taxon>
        <taxon>Alphaproteobacteria</taxon>
        <taxon>Sphingomonadales</taxon>
        <taxon>Erythrobacteraceae</taxon>
        <taxon>Altererythrobacter</taxon>
    </lineage>
</organism>
<accession>A0A850H6X7</accession>
<dbReference type="EMBL" id="JABWTA010000001">
    <property type="protein sequence ID" value="NVE95014.1"/>
    <property type="molecule type" value="Genomic_DNA"/>
</dbReference>
<evidence type="ECO:0000313" key="2">
    <source>
        <dbReference type="EMBL" id="NVE95014.1"/>
    </source>
</evidence>
<dbReference type="AlphaFoldDB" id="A0A850H6X7"/>
<dbReference type="Gene3D" id="3.40.50.1820">
    <property type="entry name" value="alpha/beta hydrolase"/>
    <property type="match status" value="1"/>
</dbReference>
<dbReference type="InterPro" id="IPR029058">
    <property type="entry name" value="AB_hydrolase_fold"/>
</dbReference>
<dbReference type="Pfam" id="PF01738">
    <property type="entry name" value="DLH"/>
    <property type="match status" value="1"/>
</dbReference>
<reference evidence="2 3" key="1">
    <citation type="submission" date="2020-06" db="EMBL/GenBank/DDBJ databases">
        <title>Altererythrobacter lutimaris sp. nov., a marine bacterium isolated from a tidal flat.</title>
        <authorList>
            <person name="Kim D."/>
            <person name="Yoo Y."/>
            <person name="Kim J.-J."/>
        </authorList>
    </citation>
    <scope>NUCLEOTIDE SEQUENCE [LARGE SCALE GENOMIC DNA]</scope>
    <source>
        <strain evidence="2 3">JGD-16</strain>
    </source>
</reference>
<feature type="domain" description="Dienelactone hydrolase" evidence="1">
    <location>
        <begin position="63"/>
        <end position="288"/>
    </location>
</feature>
<name>A0A850H6X7_9SPHN</name>
<dbReference type="InterPro" id="IPR051049">
    <property type="entry name" value="Dienelactone_hydrolase-like"/>
</dbReference>
<keyword evidence="2" id="KW-0378">Hydrolase</keyword>
<proteinExistence type="predicted"/>
<evidence type="ECO:0000313" key="3">
    <source>
        <dbReference type="Proteomes" id="UP000546031"/>
    </source>
</evidence>
<protein>
    <submittedName>
        <fullName evidence="2">Dienelactone hydrolase family protein</fullName>
    </submittedName>
</protein>
<comment type="caution">
    <text evidence="2">The sequence shown here is derived from an EMBL/GenBank/DDBJ whole genome shotgun (WGS) entry which is preliminary data.</text>
</comment>
<dbReference type="Proteomes" id="UP000546031">
    <property type="component" value="Unassembled WGS sequence"/>
</dbReference>